<protein>
    <submittedName>
        <fullName evidence="1">Uncharacterized protein</fullName>
    </submittedName>
</protein>
<organism evidence="1">
    <name type="scientific">Spongospora subterranea</name>
    <dbReference type="NCBI Taxonomy" id="70186"/>
    <lineage>
        <taxon>Eukaryota</taxon>
        <taxon>Sar</taxon>
        <taxon>Rhizaria</taxon>
        <taxon>Endomyxa</taxon>
        <taxon>Phytomyxea</taxon>
        <taxon>Plasmodiophorida</taxon>
        <taxon>Plasmodiophoridae</taxon>
        <taxon>Spongospora</taxon>
    </lineage>
</organism>
<name>A0A0H5QYP2_9EUKA</name>
<dbReference type="AlphaFoldDB" id="A0A0H5QYP2"/>
<proteinExistence type="predicted"/>
<accession>A0A0H5QYP2</accession>
<sequence>MLLKFIAPHNCKLNQPNKKLEFLIKNQILEPIINNTEIFYQEKQFKKPQKCLVESIFLGVLALRSIPWSSQSKTQKSNQQIKVLGMTKTQTLAARSNKNWCG</sequence>
<dbReference type="EMBL" id="HACM01000252">
    <property type="protein sequence ID" value="CRZ00694.1"/>
    <property type="molecule type" value="Transcribed_RNA"/>
</dbReference>
<reference evidence="1" key="1">
    <citation type="submission" date="2015-04" db="EMBL/GenBank/DDBJ databases">
        <title>The genome sequence of the plant pathogenic Rhizarian Plasmodiophora brassicae reveals insights in its biotrophic life cycle and the origin of chitin synthesis.</title>
        <authorList>
            <person name="Schwelm A."/>
            <person name="Fogelqvist J."/>
            <person name="Knaust A."/>
            <person name="Julke S."/>
            <person name="Lilja T."/>
            <person name="Dhandapani V."/>
            <person name="Bonilla-Rosso G."/>
            <person name="Karlsson M."/>
            <person name="Shevchenko A."/>
            <person name="Choi S.R."/>
            <person name="Kim H.G."/>
            <person name="Park J.Y."/>
            <person name="Lim Y.P."/>
            <person name="Ludwig-Muller J."/>
            <person name="Dixelius C."/>
        </authorList>
    </citation>
    <scope>NUCLEOTIDE SEQUENCE</scope>
    <source>
        <tissue evidence="1">Potato root galls</tissue>
    </source>
</reference>
<evidence type="ECO:0000313" key="1">
    <source>
        <dbReference type="EMBL" id="CRZ00694.1"/>
    </source>
</evidence>